<dbReference type="AlphaFoldDB" id="A0A7U9TKT5"/>
<keyword evidence="8" id="KW-0472">Membrane</keyword>
<evidence type="ECO:0000256" key="1">
    <source>
        <dbReference type="ARBA" id="ARBA00004651"/>
    </source>
</evidence>
<dbReference type="GO" id="GO:0005886">
    <property type="term" value="C:plasma membrane"/>
    <property type="evidence" value="ECO:0007669"/>
    <property type="project" value="UniProtKB-SubCell"/>
</dbReference>
<dbReference type="KEGG" id="manr:MPAN_008910"/>
<dbReference type="Pfam" id="PF03471">
    <property type="entry name" value="CorC_HlyC"/>
    <property type="match status" value="1"/>
</dbReference>
<name>A0A7U9TKT5_9MOLU</name>
<gene>
    <name evidence="9" type="ORF">MPAN_008910</name>
</gene>
<dbReference type="InterPro" id="IPR046342">
    <property type="entry name" value="CBS_dom_sf"/>
</dbReference>
<dbReference type="RefSeq" id="WP_176239841.1">
    <property type="nucleotide sequence ID" value="NZ_AP024412.1"/>
</dbReference>
<keyword evidence="5" id="KW-0677">Repeat</keyword>
<dbReference type="PROSITE" id="PS51846">
    <property type="entry name" value="CNNM"/>
    <property type="match status" value="1"/>
</dbReference>
<proteinExistence type="inferred from homology"/>
<dbReference type="Gene3D" id="3.30.465.10">
    <property type="match status" value="1"/>
</dbReference>
<evidence type="ECO:0000256" key="5">
    <source>
        <dbReference type="ARBA" id="ARBA00022737"/>
    </source>
</evidence>
<dbReference type="InterPro" id="IPR036318">
    <property type="entry name" value="FAD-bd_PCMH-like_sf"/>
</dbReference>
<dbReference type="FunFam" id="3.10.580.10:FF:000002">
    <property type="entry name" value="Magnesium/cobalt efflux protein CorC"/>
    <property type="match status" value="1"/>
</dbReference>
<evidence type="ECO:0000256" key="6">
    <source>
        <dbReference type="ARBA" id="ARBA00022989"/>
    </source>
</evidence>
<dbReference type="InterPro" id="IPR002550">
    <property type="entry name" value="CNNM"/>
</dbReference>
<dbReference type="PANTHER" id="PTHR43099:SF2">
    <property type="entry name" value="UPF0053 PROTEIN YRKA"/>
    <property type="match status" value="1"/>
</dbReference>
<evidence type="ECO:0000256" key="4">
    <source>
        <dbReference type="ARBA" id="ARBA00022692"/>
    </source>
</evidence>
<dbReference type="InterPro" id="IPR005170">
    <property type="entry name" value="Transptr-assoc_dom"/>
</dbReference>
<keyword evidence="6" id="KW-1133">Transmembrane helix</keyword>
<evidence type="ECO:0000256" key="8">
    <source>
        <dbReference type="ARBA" id="ARBA00023136"/>
    </source>
</evidence>
<evidence type="ECO:0000313" key="10">
    <source>
        <dbReference type="Proteomes" id="UP000620133"/>
    </source>
</evidence>
<evidence type="ECO:0000256" key="3">
    <source>
        <dbReference type="ARBA" id="ARBA00022475"/>
    </source>
</evidence>
<accession>A0A7U9TKT5</accession>
<evidence type="ECO:0000313" key="9">
    <source>
        <dbReference type="EMBL" id="BCR35998.1"/>
    </source>
</evidence>
<protein>
    <recommendedName>
        <fullName evidence="11">HlyC/CorC family transporter</fullName>
    </recommendedName>
</protein>
<organism evidence="9 10">
    <name type="scientific">Mariniplasma anaerobium</name>
    <dbReference type="NCBI Taxonomy" id="2735436"/>
    <lineage>
        <taxon>Bacteria</taxon>
        <taxon>Bacillati</taxon>
        <taxon>Mycoplasmatota</taxon>
        <taxon>Mollicutes</taxon>
        <taxon>Acholeplasmatales</taxon>
        <taxon>Acholeplasmataceae</taxon>
        <taxon>Mariniplasma</taxon>
    </lineage>
</organism>
<dbReference type="SUPFAM" id="SSF56176">
    <property type="entry name" value="FAD-binding/transporter-associated domain-like"/>
    <property type="match status" value="1"/>
</dbReference>
<dbReference type="GO" id="GO:0050660">
    <property type="term" value="F:flavin adenine dinucleotide binding"/>
    <property type="evidence" value="ECO:0007669"/>
    <property type="project" value="InterPro"/>
</dbReference>
<keyword evidence="4" id="KW-0812">Transmembrane</keyword>
<evidence type="ECO:0000256" key="2">
    <source>
        <dbReference type="ARBA" id="ARBA00006337"/>
    </source>
</evidence>
<keyword evidence="10" id="KW-1185">Reference proteome</keyword>
<sequence>MIIASITIILIIIFTAILSAAEVALVVVSDSKINEDVLNRNKKALKIQKFTNESKRYLLSIQVIVTLLAIINGAVALDAFFNDVMTLFNDVDWLKPIAMILIAFILLFIHIVFGRLIPRRLAIKYTDVFAYQTIGLITMIHALLKPITWLLNRASMLFGRLFGLKPDEGERRMTEEEIRSIVEVSSRSGNIDEDESEMIQNIFDFSDTSVEEIMTHRTEISSINMRWTRKQIINYVQNERFTRFPVYDKDIDHIIGTIHVKDLLKFLDNEEAKFSLKSLLREPYFVPDSKKTSELFKEMQDQKNHIAVVLDEYGGTAGIVTIEDLIEEIVGNIFDEYDEDEEEIKAINPYVYEIDGLTNIDDVEDEIIAGLPVDDYDTIGGFILGQLGRFPEPNEKIVVKYNQFTFEVLETNDNVITKVKVTTPGHLEDQEDEEEL</sequence>
<dbReference type="Pfam" id="PF01595">
    <property type="entry name" value="CNNM"/>
    <property type="match status" value="1"/>
</dbReference>
<dbReference type="PROSITE" id="PS51371">
    <property type="entry name" value="CBS"/>
    <property type="match status" value="2"/>
</dbReference>
<reference evidence="9" key="1">
    <citation type="submission" date="2021-01" db="EMBL/GenBank/DDBJ databases">
        <title>Draft genome sequence of Acholeplasmataceae bacterium strain Mahy22.</title>
        <authorList>
            <person name="Watanabe M."/>
            <person name="Kojima H."/>
            <person name="Fukui M."/>
        </authorList>
    </citation>
    <scope>NUCLEOTIDE SEQUENCE</scope>
    <source>
        <strain evidence="9">Mahy22</strain>
    </source>
</reference>
<dbReference type="InterPro" id="IPR044751">
    <property type="entry name" value="Ion_transp-like_CBS"/>
</dbReference>
<keyword evidence="3" id="KW-1003">Cell membrane</keyword>
<keyword evidence="7" id="KW-0129">CBS domain</keyword>
<dbReference type="Proteomes" id="UP000620133">
    <property type="component" value="Chromosome"/>
</dbReference>
<comment type="similarity">
    <text evidence="2">Belongs to the UPF0053 family.</text>
</comment>
<evidence type="ECO:0008006" key="11">
    <source>
        <dbReference type="Google" id="ProtNLM"/>
    </source>
</evidence>
<dbReference type="SMART" id="SM01091">
    <property type="entry name" value="CorC_HlyC"/>
    <property type="match status" value="1"/>
</dbReference>
<dbReference type="InterPro" id="IPR016169">
    <property type="entry name" value="FAD-bd_PCMH_sub2"/>
</dbReference>
<dbReference type="Gene3D" id="3.10.580.10">
    <property type="entry name" value="CBS-domain"/>
    <property type="match status" value="1"/>
</dbReference>
<comment type="subcellular location">
    <subcellularLocation>
        <location evidence="1">Cell membrane</location>
        <topology evidence="1">Multi-pass membrane protein</topology>
    </subcellularLocation>
</comment>
<dbReference type="EMBL" id="AP024412">
    <property type="protein sequence ID" value="BCR35998.1"/>
    <property type="molecule type" value="Genomic_DNA"/>
</dbReference>
<dbReference type="PANTHER" id="PTHR43099">
    <property type="entry name" value="UPF0053 PROTEIN YRKA"/>
    <property type="match status" value="1"/>
</dbReference>
<dbReference type="Pfam" id="PF00571">
    <property type="entry name" value="CBS"/>
    <property type="match status" value="2"/>
</dbReference>
<dbReference type="InterPro" id="IPR000644">
    <property type="entry name" value="CBS_dom"/>
</dbReference>
<dbReference type="InterPro" id="IPR051676">
    <property type="entry name" value="UPF0053_domain"/>
</dbReference>
<dbReference type="SUPFAM" id="SSF54631">
    <property type="entry name" value="CBS-domain pair"/>
    <property type="match status" value="1"/>
</dbReference>
<evidence type="ECO:0000256" key="7">
    <source>
        <dbReference type="ARBA" id="ARBA00023122"/>
    </source>
</evidence>
<dbReference type="CDD" id="cd04590">
    <property type="entry name" value="CBS_pair_CorC_HlyC_assoc"/>
    <property type="match status" value="1"/>
</dbReference>